<dbReference type="GO" id="GO:0007018">
    <property type="term" value="P:microtubule-based movement"/>
    <property type="evidence" value="ECO:0007669"/>
    <property type="project" value="InterPro"/>
</dbReference>
<dbReference type="InterPro" id="IPR043157">
    <property type="entry name" value="Dynein_AAA1S"/>
</dbReference>
<dbReference type="GO" id="GO:0045505">
    <property type="term" value="F:dynein intermediate chain binding"/>
    <property type="evidence" value="ECO:0007669"/>
    <property type="project" value="InterPro"/>
</dbReference>
<gene>
    <name evidence="3" type="ORF">AM593_03935</name>
</gene>
<dbReference type="EMBL" id="KV604826">
    <property type="protein sequence ID" value="OPL20569.1"/>
    <property type="molecule type" value="Genomic_DNA"/>
</dbReference>
<dbReference type="FunFam" id="1.10.8.710:FF:000004">
    <property type="entry name" value="Dynein axonemal heavy chain 6"/>
    <property type="match status" value="1"/>
</dbReference>
<dbReference type="InterPro" id="IPR027417">
    <property type="entry name" value="P-loop_NTPase"/>
</dbReference>
<organism evidence="3 4">
    <name type="scientific">Mytilus galloprovincialis</name>
    <name type="common">Mediterranean mussel</name>
    <dbReference type="NCBI Taxonomy" id="29158"/>
    <lineage>
        <taxon>Eukaryota</taxon>
        <taxon>Metazoa</taxon>
        <taxon>Spiralia</taxon>
        <taxon>Lophotrochozoa</taxon>
        <taxon>Mollusca</taxon>
        <taxon>Bivalvia</taxon>
        <taxon>Autobranchia</taxon>
        <taxon>Pteriomorphia</taxon>
        <taxon>Mytilida</taxon>
        <taxon>Mytiloidea</taxon>
        <taxon>Mytilidae</taxon>
        <taxon>Mytilinae</taxon>
        <taxon>Mytilus</taxon>
    </lineage>
</organism>
<feature type="domain" description="Dynein heavy chain hydrolytic ATP-binding dynein motor region" evidence="2">
    <location>
        <begin position="94"/>
        <end position="351"/>
    </location>
</feature>
<evidence type="ECO:0000313" key="3">
    <source>
        <dbReference type="EMBL" id="OPL20569.1"/>
    </source>
</evidence>
<dbReference type="Gene3D" id="3.40.50.300">
    <property type="entry name" value="P-loop containing nucleotide triphosphate hydrolases"/>
    <property type="match status" value="1"/>
</dbReference>
<dbReference type="SUPFAM" id="SSF52540">
    <property type="entry name" value="P-loop containing nucleoside triphosphate hydrolases"/>
    <property type="match status" value="1"/>
</dbReference>
<dbReference type="GO" id="GO:0051959">
    <property type="term" value="F:dynein light intermediate chain binding"/>
    <property type="evidence" value="ECO:0007669"/>
    <property type="project" value="InterPro"/>
</dbReference>
<dbReference type="PANTHER" id="PTHR22878">
    <property type="entry name" value="DYNEIN HEAVY CHAIN 6, AXONEMAL-LIKE-RELATED"/>
    <property type="match status" value="1"/>
</dbReference>
<evidence type="ECO:0000259" key="2">
    <source>
        <dbReference type="Pfam" id="PF12774"/>
    </source>
</evidence>
<dbReference type="AlphaFoldDB" id="A0A409V6V3"/>
<dbReference type="Proteomes" id="UP000266721">
    <property type="component" value="Unassembled WGS sequence"/>
</dbReference>
<evidence type="ECO:0000313" key="4">
    <source>
        <dbReference type="Proteomes" id="UP000266721"/>
    </source>
</evidence>
<feature type="non-terminal residue" evidence="3">
    <location>
        <position position="1"/>
    </location>
</feature>
<dbReference type="Pfam" id="PF12774">
    <property type="entry name" value="AAA_6"/>
    <property type="match status" value="1"/>
</dbReference>
<reference evidence="3 4" key="1">
    <citation type="journal article" date="2016" name="PLoS ONE">
        <title>A First Insight into the Genome of the Filter-Feeder Mussel Mytilus galloprovincialis.</title>
        <authorList>
            <person name="Murgarella M."/>
            <person name="Puiu D."/>
            <person name="Novoa B."/>
            <person name="Figueras A."/>
            <person name="Posada D."/>
            <person name="Canchaya C."/>
        </authorList>
    </citation>
    <scope>NUCLEOTIDE SEQUENCE [LARGE SCALE GENOMIC DNA]</scope>
    <source>
        <tissue evidence="3">Muscle</tissue>
    </source>
</reference>
<dbReference type="Gene3D" id="1.20.58.1120">
    <property type="match status" value="1"/>
</dbReference>
<name>A0A409V6V3_MYTGA</name>
<dbReference type="FunFam" id="3.40.50.300:FF:000063">
    <property type="entry name" value="dynein heavy chain 6, axonemal"/>
    <property type="match status" value="1"/>
</dbReference>
<dbReference type="GO" id="GO:0030286">
    <property type="term" value="C:dynein complex"/>
    <property type="evidence" value="ECO:0007669"/>
    <property type="project" value="InterPro"/>
</dbReference>
<proteinExistence type="inferred from homology"/>
<dbReference type="PANTHER" id="PTHR22878:SF68">
    <property type="entry name" value="DYNEIN HEAVY CHAIN 6, AXONEMAL-LIKE"/>
    <property type="match status" value="1"/>
</dbReference>
<comment type="similarity">
    <text evidence="1">Belongs to the dynein heavy chain family.</text>
</comment>
<dbReference type="GO" id="GO:0005524">
    <property type="term" value="F:ATP binding"/>
    <property type="evidence" value="ECO:0007669"/>
    <property type="project" value="InterPro"/>
</dbReference>
<protein>
    <submittedName>
        <fullName evidence="3">Dynein axonemal heavy chain</fullName>
    </submittedName>
</protein>
<keyword evidence="4" id="KW-1185">Reference proteome</keyword>
<sequence length="354" mass="39499">LCALITLDVHARDMITAMVKSQVASVDNFEWQKQLRYYWDLEMDNCVVRMSSSLYVYGYEYLGASPRLVITPLTVINIPPELKINNISFLLEKKDRCYLCLMGALQLDLGGAPAGPAGTGKTETTKDLAKSLAKQSERMICFITDDGQICPGLAQAAAWVLNNMMGRFFSGLAQSGAWCCFDEFNRIDIEVLSVIAQQLITIRNAKSAKLSRFMFEGREIKLIATAAAFITMNPGYAGRTELPDNLKALFRPIAMMVPNYALIAEVILYSEGFEDSKSLAQKMVQMYKLCSEQLSQQDHYDFGMRAVKSVLVMAGALKRQNPDKSEDVVLIRALRDSNLPKFLIQDAALFQVCS</sequence>
<dbReference type="Gene3D" id="1.10.8.710">
    <property type="match status" value="1"/>
</dbReference>
<dbReference type="InterPro" id="IPR026983">
    <property type="entry name" value="DHC"/>
</dbReference>
<dbReference type="InterPro" id="IPR035699">
    <property type="entry name" value="AAA_6"/>
</dbReference>
<accession>A0A409V6V3</accession>
<evidence type="ECO:0000256" key="1">
    <source>
        <dbReference type="ARBA" id="ARBA00008887"/>
    </source>
</evidence>